<keyword evidence="9" id="KW-0238">DNA-binding</keyword>
<dbReference type="GO" id="GO:0009360">
    <property type="term" value="C:DNA polymerase III complex"/>
    <property type="evidence" value="ECO:0007669"/>
    <property type="project" value="InterPro"/>
</dbReference>
<dbReference type="InterPro" id="IPR046938">
    <property type="entry name" value="DNA_clamp_sf"/>
</dbReference>
<evidence type="ECO:0000259" key="11">
    <source>
        <dbReference type="Pfam" id="PF00712"/>
    </source>
</evidence>
<accession>A0A433X879</accession>
<dbReference type="OrthoDB" id="8421503at2"/>
<feature type="domain" description="DNA polymerase III beta sliding clamp C-terminal" evidence="13">
    <location>
        <begin position="252"/>
        <end position="372"/>
    </location>
</feature>
<dbReference type="SMART" id="SM00480">
    <property type="entry name" value="POL3Bc"/>
    <property type="match status" value="1"/>
</dbReference>
<dbReference type="RefSeq" id="WP_127189034.1">
    <property type="nucleotide sequence ID" value="NZ_RZNJ01000004.1"/>
</dbReference>
<evidence type="ECO:0000313" key="14">
    <source>
        <dbReference type="EMBL" id="RUT30253.1"/>
    </source>
</evidence>
<keyword evidence="15" id="KW-1185">Reference proteome</keyword>
<dbReference type="PANTHER" id="PTHR30478:SF0">
    <property type="entry name" value="BETA SLIDING CLAMP"/>
    <property type="match status" value="1"/>
</dbReference>
<dbReference type="InterPro" id="IPR022634">
    <property type="entry name" value="DNA_polIII_beta_N"/>
</dbReference>
<dbReference type="GO" id="GO:0005737">
    <property type="term" value="C:cytoplasm"/>
    <property type="evidence" value="ECO:0007669"/>
    <property type="project" value="UniProtKB-SubCell"/>
</dbReference>
<dbReference type="CDD" id="cd00140">
    <property type="entry name" value="beta_clamp"/>
    <property type="match status" value="1"/>
</dbReference>
<evidence type="ECO:0000256" key="7">
    <source>
        <dbReference type="ARBA" id="ARBA00022705"/>
    </source>
</evidence>
<dbReference type="Gene3D" id="3.70.10.10">
    <property type="match status" value="1"/>
</dbReference>
<comment type="subcellular location">
    <subcellularLocation>
        <location evidence="1 10">Cytoplasm</location>
    </subcellularLocation>
</comment>
<evidence type="ECO:0000256" key="3">
    <source>
        <dbReference type="ARBA" id="ARBA00021035"/>
    </source>
</evidence>
<keyword evidence="4 10" id="KW-0963">Cytoplasm</keyword>
<evidence type="ECO:0000256" key="9">
    <source>
        <dbReference type="ARBA" id="ARBA00023125"/>
    </source>
</evidence>
<feature type="domain" description="DNA polymerase III beta sliding clamp N-terminal" evidence="11">
    <location>
        <begin position="1"/>
        <end position="119"/>
    </location>
</feature>
<dbReference type="InterPro" id="IPR022637">
    <property type="entry name" value="DNA_polIII_beta_cen"/>
</dbReference>
<dbReference type="GO" id="GO:0008408">
    <property type="term" value="F:3'-5' exonuclease activity"/>
    <property type="evidence" value="ECO:0007669"/>
    <property type="project" value="InterPro"/>
</dbReference>
<evidence type="ECO:0000256" key="4">
    <source>
        <dbReference type="ARBA" id="ARBA00022490"/>
    </source>
</evidence>
<dbReference type="PIRSF" id="PIRSF000804">
    <property type="entry name" value="DNA_pol_III_b"/>
    <property type="match status" value="1"/>
</dbReference>
<dbReference type="AlphaFoldDB" id="A0A433X879"/>
<dbReference type="SUPFAM" id="SSF55979">
    <property type="entry name" value="DNA clamp"/>
    <property type="match status" value="3"/>
</dbReference>
<sequence length="373" mass="40558">MKITLERNHLLKSLAHVHRVVERRNTYPILANVLIKAADGALDLRATDLDIEITESVPAMVGTPGTTTIPAHTLYEIVRKLADGAEVRLETEGAEQMLLTSGRSRFHLACLSPDSFPDLKSGSFTHSFSMPAASLRELIERTQFAISNEETRYYLNGIYFHALEVDGAPVLRAVATDGHRMARAEAPAPSGAEGMPGIIVPKKTVGEVQKLLDGAGDGEVSVEVSDTKIRFTLGSVVLLSKLIEGTFPDYERVTPKNNDKLMLVDRGAFATAVDRVSTIASDRGGKAVKLSLREGQLELSVTNPDHGTASEELAVEFEPEGFEIGFNAKYLLDIIAQIRTEGAIFLFNDAGSPTLVKEEGEARALYVLMPMRV</sequence>
<evidence type="ECO:0000256" key="1">
    <source>
        <dbReference type="ARBA" id="ARBA00004496"/>
    </source>
</evidence>
<dbReference type="NCBIfam" id="TIGR00663">
    <property type="entry name" value="dnan"/>
    <property type="match status" value="1"/>
</dbReference>
<evidence type="ECO:0000313" key="15">
    <source>
        <dbReference type="Proteomes" id="UP000281547"/>
    </source>
</evidence>
<reference evidence="14 15" key="1">
    <citation type="journal article" date="2016" name="Int. J. Syst. Evol. Microbiol.">
        <title>Arsenicitalea aurantiaca gen. nov., sp. nov., a new member of the family Hyphomicrobiaceae, isolated from high-arsenic sediment.</title>
        <authorList>
            <person name="Mu Y."/>
            <person name="Zhou L."/>
            <person name="Zeng X.C."/>
            <person name="Liu L."/>
            <person name="Pan Y."/>
            <person name="Chen X."/>
            <person name="Wang J."/>
            <person name="Li S."/>
            <person name="Li W.J."/>
            <person name="Wang Y."/>
        </authorList>
    </citation>
    <scope>NUCLEOTIDE SEQUENCE [LARGE SCALE GENOMIC DNA]</scope>
    <source>
        <strain evidence="14 15">42-50</strain>
    </source>
</reference>
<evidence type="ECO:0000259" key="12">
    <source>
        <dbReference type="Pfam" id="PF02767"/>
    </source>
</evidence>
<evidence type="ECO:0000259" key="13">
    <source>
        <dbReference type="Pfam" id="PF02768"/>
    </source>
</evidence>
<evidence type="ECO:0000256" key="8">
    <source>
        <dbReference type="ARBA" id="ARBA00022932"/>
    </source>
</evidence>
<dbReference type="Proteomes" id="UP000281547">
    <property type="component" value="Unassembled WGS sequence"/>
</dbReference>
<evidence type="ECO:0000256" key="6">
    <source>
        <dbReference type="ARBA" id="ARBA00022695"/>
    </source>
</evidence>
<dbReference type="GO" id="GO:0003887">
    <property type="term" value="F:DNA-directed DNA polymerase activity"/>
    <property type="evidence" value="ECO:0007669"/>
    <property type="project" value="UniProtKB-UniRule"/>
</dbReference>
<dbReference type="Gene3D" id="3.10.150.10">
    <property type="entry name" value="DNA Polymerase III, subunit A, domain 2"/>
    <property type="match status" value="1"/>
</dbReference>
<keyword evidence="8 10" id="KW-0239">DNA-directed DNA polymerase</keyword>
<name>A0A433X879_9HYPH</name>
<organism evidence="14 15">
    <name type="scientific">Arsenicitalea aurantiaca</name>
    <dbReference type="NCBI Taxonomy" id="1783274"/>
    <lineage>
        <taxon>Bacteria</taxon>
        <taxon>Pseudomonadati</taxon>
        <taxon>Pseudomonadota</taxon>
        <taxon>Alphaproteobacteria</taxon>
        <taxon>Hyphomicrobiales</taxon>
        <taxon>Devosiaceae</taxon>
        <taxon>Arsenicitalea</taxon>
    </lineage>
</organism>
<protein>
    <recommendedName>
        <fullName evidence="3 10">Beta sliding clamp</fullName>
    </recommendedName>
</protein>
<proteinExistence type="inferred from homology"/>
<comment type="subunit">
    <text evidence="10">Forms a ring-shaped head-to-tail homodimer around DNA.</text>
</comment>
<dbReference type="GO" id="GO:0006271">
    <property type="term" value="P:DNA strand elongation involved in DNA replication"/>
    <property type="evidence" value="ECO:0007669"/>
    <property type="project" value="TreeGrafter"/>
</dbReference>
<comment type="function">
    <text evidence="10">Confers DNA tethering and processivity to DNA polymerases and other proteins. Acts as a clamp, forming a ring around DNA (a reaction catalyzed by the clamp-loading complex) which diffuses in an ATP-independent manner freely and bidirectionally along dsDNA. Initially characterized for its ability to contact the catalytic subunit of DNA polymerase III (Pol III), a complex, multichain enzyme responsible for most of the replicative synthesis in bacteria; Pol III exhibits 3'-5' exonuclease proofreading activity. The beta chain is required for initiation of replication as well as for processivity of DNA replication.</text>
</comment>
<dbReference type="Pfam" id="PF00712">
    <property type="entry name" value="DNA_pol3_beta"/>
    <property type="match status" value="1"/>
</dbReference>
<keyword evidence="7 10" id="KW-0235">DNA replication</keyword>
<dbReference type="Pfam" id="PF02767">
    <property type="entry name" value="DNA_pol3_beta_2"/>
    <property type="match status" value="1"/>
</dbReference>
<comment type="similarity">
    <text evidence="2 10">Belongs to the beta sliding clamp family.</text>
</comment>
<comment type="caution">
    <text evidence="14">The sequence shown here is derived from an EMBL/GenBank/DDBJ whole genome shotgun (WGS) entry which is preliminary data.</text>
</comment>
<evidence type="ECO:0000256" key="10">
    <source>
        <dbReference type="PIRNR" id="PIRNR000804"/>
    </source>
</evidence>
<keyword evidence="6 10" id="KW-0548">Nucleotidyltransferase</keyword>
<evidence type="ECO:0000256" key="2">
    <source>
        <dbReference type="ARBA" id="ARBA00010752"/>
    </source>
</evidence>
<dbReference type="InterPro" id="IPR022635">
    <property type="entry name" value="DNA_polIII_beta_C"/>
</dbReference>
<gene>
    <name evidence="14" type="ORF">EMQ25_13135</name>
</gene>
<dbReference type="GO" id="GO:0003677">
    <property type="term" value="F:DNA binding"/>
    <property type="evidence" value="ECO:0007669"/>
    <property type="project" value="UniProtKB-UniRule"/>
</dbReference>
<evidence type="ECO:0000256" key="5">
    <source>
        <dbReference type="ARBA" id="ARBA00022679"/>
    </source>
</evidence>
<dbReference type="Pfam" id="PF02768">
    <property type="entry name" value="DNA_pol3_beta_3"/>
    <property type="match status" value="1"/>
</dbReference>
<dbReference type="EMBL" id="RZNJ01000004">
    <property type="protein sequence ID" value="RUT30253.1"/>
    <property type="molecule type" value="Genomic_DNA"/>
</dbReference>
<dbReference type="PANTHER" id="PTHR30478">
    <property type="entry name" value="DNA POLYMERASE III SUBUNIT BETA"/>
    <property type="match status" value="1"/>
</dbReference>
<feature type="domain" description="DNA polymerase III beta sliding clamp central" evidence="12">
    <location>
        <begin position="131"/>
        <end position="249"/>
    </location>
</feature>
<keyword evidence="5 10" id="KW-0808">Transferase</keyword>
<dbReference type="InterPro" id="IPR001001">
    <property type="entry name" value="DNA_polIII_beta"/>
</dbReference>